<reference evidence="1" key="1">
    <citation type="journal article" date="2023" name="Science">
        <title>Genome structures resolve the early diversification of teleost fishes.</title>
        <authorList>
            <person name="Parey E."/>
            <person name="Louis A."/>
            <person name="Montfort J."/>
            <person name="Bouchez O."/>
            <person name="Roques C."/>
            <person name="Iampietro C."/>
            <person name="Lluch J."/>
            <person name="Castinel A."/>
            <person name="Donnadieu C."/>
            <person name="Desvignes T."/>
            <person name="Floi Bucao C."/>
            <person name="Jouanno E."/>
            <person name="Wen M."/>
            <person name="Mejri S."/>
            <person name="Dirks R."/>
            <person name="Jansen H."/>
            <person name="Henkel C."/>
            <person name="Chen W.J."/>
            <person name="Zahm M."/>
            <person name="Cabau C."/>
            <person name="Klopp C."/>
            <person name="Thompson A.W."/>
            <person name="Robinson-Rechavi M."/>
            <person name="Braasch I."/>
            <person name="Lecointre G."/>
            <person name="Bobe J."/>
            <person name="Postlethwait J.H."/>
            <person name="Berthelot C."/>
            <person name="Roest Crollius H."/>
            <person name="Guiguen Y."/>
        </authorList>
    </citation>
    <scope>NUCLEOTIDE SEQUENCE</scope>
    <source>
        <strain evidence="1">Concon-B</strain>
    </source>
</reference>
<comment type="caution">
    <text evidence="1">The sequence shown here is derived from an EMBL/GenBank/DDBJ whole genome shotgun (WGS) entry which is preliminary data.</text>
</comment>
<evidence type="ECO:0000313" key="2">
    <source>
        <dbReference type="Proteomes" id="UP001152803"/>
    </source>
</evidence>
<dbReference type="Proteomes" id="UP001152803">
    <property type="component" value="Unassembled WGS sequence"/>
</dbReference>
<organism evidence="1 2">
    <name type="scientific">Conger conger</name>
    <name type="common">Conger eel</name>
    <name type="synonym">Muraena conger</name>
    <dbReference type="NCBI Taxonomy" id="82655"/>
    <lineage>
        <taxon>Eukaryota</taxon>
        <taxon>Metazoa</taxon>
        <taxon>Chordata</taxon>
        <taxon>Craniata</taxon>
        <taxon>Vertebrata</taxon>
        <taxon>Euteleostomi</taxon>
        <taxon>Actinopterygii</taxon>
        <taxon>Neopterygii</taxon>
        <taxon>Teleostei</taxon>
        <taxon>Anguilliformes</taxon>
        <taxon>Congridae</taxon>
        <taxon>Conger</taxon>
    </lineage>
</organism>
<keyword evidence="2" id="KW-1185">Reference proteome</keyword>
<dbReference type="AlphaFoldDB" id="A0A9Q1CUL6"/>
<accession>A0A9Q1CUL6</accession>
<evidence type="ECO:0000313" key="1">
    <source>
        <dbReference type="EMBL" id="KAJ8245748.1"/>
    </source>
</evidence>
<gene>
    <name evidence="1" type="ORF">COCON_G00235200</name>
</gene>
<name>A0A9Q1CUL6_CONCO</name>
<sequence>MLCSFNCQWCNIDAELEIHFCTMTVLTISSAENMKISRTVLVFEWCVIKALSAWREILSS</sequence>
<proteinExistence type="predicted"/>
<protein>
    <submittedName>
        <fullName evidence="1">Uncharacterized protein</fullName>
    </submittedName>
</protein>
<dbReference type="EMBL" id="JAFJMO010000845">
    <property type="protein sequence ID" value="KAJ8245748.1"/>
    <property type="molecule type" value="Genomic_DNA"/>
</dbReference>